<keyword evidence="1" id="KW-0732">Signal</keyword>
<protein>
    <recommendedName>
        <fullName evidence="4">Copper amine oxidase-like N-terminal domain-containing protein</fullName>
    </recommendedName>
</protein>
<evidence type="ECO:0008006" key="4">
    <source>
        <dbReference type="Google" id="ProtNLM"/>
    </source>
</evidence>
<proteinExistence type="predicted"/>
<dbReference type="RefSeq" id="WP_377945320.1">
    <property type="nucleotide sequence ID" value="NZ_JBHUCX010000092.1"/>
</dbReference>
<feature type="signal peptide" evidence="1">
    <location>
        <begin position="1"/>
        <end position="29"/>
    </location>
</feature>
<name>A0ABW4JLW2_9BACL</name>
<dbReference type="Proteomes" id="UP001597079">
    <property type="component" value="Unassembled WGS sequence"/>
</dbReference>
<organism evidence="2 3">
    <name type="scientific">Alicyclobacillus fodiniaquatilis</name>
    <dbReference type="NCBI Taxonomy" id="1661150"/>
    <lineage>
        <taxon>Bacteria</taxon>
        <taxon>Bacillati</taxon>
        <taxon>Bacillota</taxon>
        <taxon>Bacilli</taxon>
        <taxon>Bacillales</taxon>
        <taxon>Alicyclobacillaceae</taxon>
        <taxon>Alicyclobacillus</taxon>
    </lineage>
</organism>
<comment type="caution">
    <text evidence="2">The sequence shown here is derived from an EMBL/GenBank/DDBJ whole genome shotgun (WGS) entry which is preliminary data.</text>
</comment>
<keyword evidence="3" id="KW-1185">Reference proteome</keyword>
<evidence type="ECO:0000256" key="1">
    <source>
        <dbReference type="SAM" id="SignalP"/>
    </source>
</evidence>
<gene>
    <name evidence="2" type="ORF">ACFSB2_22445</name>
</gene>
<evidence type="ECO:0000313" key="3">
    <source>
        <dbReference type="Proteomes" id="UP001597079"/>
    </source>
</evidence>
<sequence>MKRNRVLSAVSGVLAVAGVLASLPVTANAATKYYPTKIEINNNDTANPGHLVASDPFAGQNNEPTSYLPIWYVDQALTKLGITPSWNGAEGVLSLTVPSTMQVNYPTPPTPMAIDSQIMKIEVNGQVVTYAPRLAAVDEGTTTETTYVPIYYLEKTLKAIGITVGWDGTDWTMDYTATAPSAPTTPSGDVKLAAALAFAQTLGIKPNPDAGNDPYTDIPGSDWPTLSVLLTPFDFQVPGGGGANFEVGSSMFQPESSTTFGSTVSASDIDRAFQVYSGIPTGHDQYLPGGSVTSFGEILGLSAGVPTTGNLSQSDVSTMMENLARIEKGDVALGNGQYQLVYRPGSAPNYWQTSIPASVYSQDWANAIKTVDAVKIQHSNGVFTTTVPAYTDAGYDKTTGNYIGLTGISAGEQYSLDGGKTWRSTTGVNGYNSLDPKNGGVSAVSDTSVLIRDKNGGGVAVSYVYNGQPQGFVVGGLAYENGQLIPAFQ</sequence>
<evidence type="ECO:0000313" key="2">
    <source>
        <dbReference type="EMBL" id="MFD1677426.1"/>
    </source>
</evidence>
<reference evidence="3" key="1">
    <citation type="journal article" date="2019" name="Int. J. Syst. Evol. Microbiol.">
        <title>The Global Catalogue of Microorganisms (GCM) 10K type strain sequencing project: providing services to taxonomists for standard genome sequencing and annotation.</title>
        <authorList>
            <consortium name="The Broad Institute Genomics Platform"/>
            <consortium name="The Broad Institute Genome Sequencing Center for Infectious Disease"/>
            <person name="Wu L."/>
            <person name="Ma J."/>
        </authorList>
    </citation>
    <scope>NUCLEOTIDE SEQUENCE [LARGE SCALE GENOMIC DNA]</scope>
    <source>
        <strain evidence="3">CGMCC 1.12286</strain>
    </source>
</reference>
<feature type="chain" id="PRO_5046597497" description="Copper amine oxidase-like N-terminal domain-containing protein" evidence="1">
    <location>
        <begin position="30"/>
        <end position="489"/>
    </location>
</feature>
<dbReference type="EMBL" id="JBHUCX010000092">
    <property type="protein sequence ID" value="MFD1677426.1"/>
    <property type="molecule type" value="Genomic_DNA"/>
</dbReference>
<accession>A0ABW4JLW2</accession>